<gene>
    <name evidence="2" type="ORF">ABU614_03680</name>
</gene>
<feature type="signal peptide" evidence="1">
    <location>
        <begin position="1"/>
        <end position="18"/>
    </location>
</feature>
<dbReference type="AlphaFoldDB" id="A0AAU8MUG5"/>
<name>A0AAU8MUG5_9GAMM</name>
<dbReference type="EMBL" id="CP159925">
    <property type="protein sequence ID" value="XCO75907.1"/>
    <property type="molecule type" value="Genomic_DNA"/>
</dbReference>
<accession>A0AAU8MUG5</accession>
<evidence type="ECO:0000256" key="1">
    <source>
        <dbReference type="SAM" id="SignalP"/>
    </source>
</evidence>
<reference evidence="2" key="1">
    <citation type="submission" date="2024-06" db="EMBL/GenBank/DDBJ databases">
        <authorList>
            <person name="Li S."/>
        </authorList>
    </citation>
    <scope>NUCLEOTIDE SEQUENCE</scope>
    <source>
        <strain evidence="2">SR10</strain>
    </source>
</reference>
<proteinExistence type="predicted"/>
<dbReference type="RefSeq" id="WP_363799195.1">
    <property type="nucleotide sequence ID" value="NZ_CP159925.1"/>
</dbReference>
<sequence length="171" mass="18527">MQTSGYHLAMCFVPLLLAACATVAGGPPSPDSNAGDRVEDFFTLPLTEGPSGFDRLDRALQRRFPASASASATERTAQQAPVTLRDGYAVQRYLRLEDGRHLMAEFATAPCVPVQLALSLARPDPSQLDYYRRTGIYLVTGRGMSVTFSADAAKPECVGSVEIADLRSYHR</sequence>
<evidence type="ECO:0008006" key="3">
    <source>
        <dbReference type="Google" id="ProtNLM"/>
    </source>
</evidence>
<feature type="chain" id="PRO_5043706326" description="Lipoprotein" evidence="1">
    <location>
        <begin position="19"/>
        <end position="171"/>
    </location>
</feature>
<protein>
    <recommendedName>
        <fullName evidence="3">Lipoprotein</fullName>
    </recommendedName>
</protein>
<evidence type="ECO:0000313" key="2">
    <source>
        <dbReference type="EMBL" id="XCO75907.1"/>
    </source>
</evidence>
<keyword evidence="1" id="KW-0732">Signal</keyword>
<organism evidence="2">
    <name type="scientific">Lysobacter firmicutimachus</name>
    <dbReference type="NCBI Taxonomy" id="1792846"/>
    <lineage>
        <taxon>Bacteria</taxon>
        <taxon>Pseudomonadati</taxon>
        <taxon>Pseudomonadota</taxon>
        <taxon>Gammaproteobacteria</taxon>
        <taxon>Lysobacterales</taxon>
        <taxon>Lysobacteraceae</taxon>
        <taxon>Lysobacter</taxon>
    </lineage>
</organism>